<keyword evidence="3" id="KW-1185">Reference proteome</keyword>
<feature type="signal peptide" evidence="1">
    <location>
        <begin position="1"/>
        <end position="24"/>
    </location>
</feature>
<organism evidence="2 3">
    <name type="scientific">Paludibaculum fermentans</name>
    <dbReference type="NCBI Taxonomy" id="1473598"/>
    <lineage>
        <taxon>Bacteria</taxon>
        <taxon>Pseudomonadati</taxon>
        <taxon>Acidobacteriota</taxon>
        <taxon>Terriglobia</taxon>
        <taxon>Bryobacterales</taxon>
        <taxon>Bryobacteraceae</taxon>
        <taxon>Paludibaculum</taxon>
    </lineage>
</organism>
<keyword evidence="1" id="KW-0732">Signal</keyword>
<dbReference type="Pfam" id="PF11138">
    <property type="entry name" value="DUF2911"/>
    <property type="match status" value="1"/>
</dbReference>
<sequence>MKNALSLAMTLGALGCLMAVSASAQKASPHETTKATIAGKTITIVYGRPYVKGRDVWHSAVAPAGKVWRTGADEATKITTDADLMVGSVHVPAGTYSLFTIPSGDTKDWTLILNKTADQWGAFKYDEKQDLGRAAMKVKKLSAPVEQLTITVEPGKGSNGKLKIAWADTEASIDVMVH</sequence>
<dbReference type="InterPro" id="IPR021314">
    <property type="entry name" value="DUF2911"/>
</dbReference>
<dbReference type="KEGG" id="pfer:IRI77_17055"/>
<name>A0A7S7NXJ7_PALFE</name>
<accession>A0A7S7NXJ7</accession>
<dbReference type="Proteomes" id="UP000593892">
    <property type="component" value="Chromosome"/>
</dbReference>
<gene>
    <name evidence="2" type="ORF">IRI77_17055</name>
</gene>
<dbReference type="RefSeq" id="WP_194453240.1">
    <property type="nucleotide sequence ID" value="NZ_CP063849.1"/>
</dbReference>
<reference evidence="2 3" key="1">
    <citation type="submission" date="2020-10" db="EMBL/GenBank/DDBJ databases">
        <title>Complete genome sequence of Paludibaculum fermentans P105T, a facultatively anaerobic acidobacterium capable of dissimilatory Fe(III) reduction.</title>
        <authorList>
            <person name="Dedysh S.N."/>
            <person name="Beletsky A.V."/>
            <person name="Kulichevskaya I.S."/>
            <person name="Mardanov A.V."/>
            <person name="Ravin N.V."/>
        </authorList>
    </citation>
    <scope>NUCLEOTIDE SEQUENCE [LARGE SCALE GENOMIC DNA]</scope>
    <source>
        <strain evidence="2 3">P105</strain>
    </source>
</reference>
<dbReference type="PROSITE" id="PS51257">
    <property type="entry name" value="PROKAR_LIPOPROTEIN"/>
    <property type="match status" value="1"/>
</dbReference>
<proteinExistence type="predicted"/>
<feature type="chain" id="PRO_5032313514" evidence="1">
    <location>
        <begin position="25"/>
        <end position="178"/>
    </location>
</feature>
<dbReference type="AlphaFoldDB" id="A0A7S7NXJ7"/>
<evidence type="ECO:0000313" key="2">
    <source>
        <dbReference type="EMBL" id="QOY91586.1"/>
    </source>
</evidence>
<protein>
    <submittedName>
        <fullName evidence="2">DUF2911 domain-containing protein</fullName>
    </submittedName>
</protein>
<dbReference type="EMBL" id="CP063849">
    <property type="protein sequence ID" value="QOY91586.1"/>
    <property type="molecule type" value="Genomic_DNA"/>
</dbReference>
<evidence type="ECO:0000256" key="1">
    <source>
        <dbReference type="SAM" id="SignalP"/>
    </source>
</evidence>
<evidence type="ECO:0000313" key="3">
    <source>
        <dbReference type="Proteomes" id="UP000593892"/>
    </source>
</evidence>